<reference evidence="1" key="2">
    <citation type="submission" date="2015-06" db="UniProtKB">
        <authorList>
            <consortium name="EnsemblMetazoa"/>
        </authorList>
    </citation>
    <scope>IDENTIFICATION</scope>
</reference>
<name>T1JS73_TETUR</name>
<dbReference type="Proteomes" id="UP000015104">
    <property type="component" value="Unassembled WGS sequence"/>
</dbReference>
<dbReference type="EMBL" id="CAEY01000458">
    <property type="status" value="NOT_ANNOTATED_CDS"/>
    <property type="molecule type" value="Genomic_DNA"/>
</dbReference>
<keyword evidence="2" id="KW-1185">Reference proteome</keyword>
<proteinExistence type="predicted"/>
<sequence>MTNELRRSLDNRYSKVKGLDQEWYSARKRQLDEILDKLQHLHKLNLDDRENIEGMKKKTIKLIATYSNITMKTNNFLSRWERKHGSKLKSYQSSTLSSSPTPSTFSSSDVYDDKYEPDFLFNTSRAW</sequence>
<organism evidence="1 2">
    <name type="scientific">Tetranychus urticae</name>
    <name type="common">Two-spotted spider mite</name>
    <dbReference type="NCBI Taxonomy" id="32264"/>
    <lineage>
        <taxon>Eukaryota</taxon>
        <taxon>Metazoa</taxon>
        <taxon>Ecdysozoa</taxon>
        <taxon>Arthropoda</taxon>
        <taxon>Chelicerata</taxon>
        <taxon>Arachnida</taxon>
        <taxon>Acari</taxon>
        <taxon>Acariformes</taxon>
        <taxon>Trombidiformes</taxon>
        <taxon>Prostigmata</taxon>
        <taxon>Eleutherengona</taxon>
        <taxon>Raphignathae</taxon>
        <taxon>Tetranychoidea</taxon>
        <taxon>Tetranychidae</taxon>
        <taxon>Tetranychus</taxon>
    </lineage>
</organism>
<accession>T1JS73</accession>
<evidence type="ECO:0000313" key="1">
    <source>
        <dbReference type="EnsemblMetazoa" id="tetur01g09510.1"/>
    </source>
</evidence>
<dbReference type="AlphaFoldDB" id="T1JS73"/>
<dbReference type="HOGENOM" id="CLU_1973317_0_0_1"/>
<reference evidence="2" key="1">
    <citation type="submission" date="2011-08" db="EMBL/GenBank/DDBJ databases">
        <authorList>
            <person name="Rombauts S."/>
        </authorList>
    </citation>
    <scope>NUCLEOTIDE SEQUENCE</scope>
    <source>
        <strain evidence="2">London</strain>
    </source>
</reference>
<dbReference type="EnsemblMetazoa" id="tetur01g09510.1">
    <property type="protein sequence ID" value="tetur01g09510.1"/>
    <property type="gene ID" value="tetur01g09510"/>
</dbReference>
<evidence type="ECO:0000313" key="2">
    <source>
        <dbReference type="Proteomes" id="UP000015104"/>
    </source>
</evidence>
<protein>
    <submittedName>
        <fullName evidence="1">Uncharacterized protein</fullName>
    </submittedName>
</protein>